<feature type="transmembrane region" description="Helical" evidence="1">
    <location>
        <begin position="62"/>
        <end position="87"/>
    </location>
</feature>
<evidence type="ECO:0008006" key="4">
    <source>
        <dbReference type="Google" id="ProtNLM"/>
    </source>
</evidence>
<organism evidence="2 3">
    <name type="scientific">Herbaspirillum rhizosphaerae</name>
    <dbReference type="NCBI Taxonomy" id="346179"/>
    <lineage>
        <taxon>Bacteria</taxon>
        <taxon>Pseudomonadati</taxon>
        <taxon>Pseudomonadota</taxon>
        <taxon>Betaproteobacteria</taxon>
        <taxon>Burkholderiales</taxon>
        <taxon>Oxalobacteraceae</taxon>
        <taxon>Herbaspirillum</taxon>
    </lineage>
</organism>
<gene>
    <name evidence="2" type="ORF">PQR63_08960</name>
</gene>
<comment type="caution">
    <text evidence="2">The sequence shown here is derived from an EMBL/GenBank/DDBJ whole genome shotgun (WGS) entry which is preliminary data.</text>
</comment>
<protein>
    <recommendedName>
        <fullName evidence="4">DUF3566 domain-containing protein</fullName>
    </recommendedName>
</protein>
<evidence type="ECO:0000313" key="2">
    <source>
        <dbReference type="EMBL" id="MFL9878510.1"/>
    </source>
</evidence>
<keyword evidence="1" id="KW-0472">Membrane</keyword>
<proteinExistence type="predicted"/>
<evidence type="ECO:0000256" key="1">
    <source>
        <dbReference type="SAM" id="Phobius"/>
    </source>
</evidence>
<keyword evidence="3" id="KW-1185">Reference proteome</keyword>
<name>A0ABW8Z7N4_9BURK</name>
<sequence length="106" mass="11913">MFETMEIKRFSFGTVYKILAIASGFSMVPISILMGLFAFFGAETIVWNGQHLTGLMGLIASPFVGIMLALIFTGFLGTLFACGLWLYSKFRPLEIEFQKSEFQKYS</sequence>
<dbReference type="Proteomes" id="UP001629214">
    <property type="component" value="Unassembled WGS sequence"/>
</dbReference>
<keyword evidence="1" id="KW-0812">Transmembrane</keyword>
<keyword evidence="1" id="KW-1133">Transmembrane helix</keyword>
<accession>A0ABW8Z7N4</accession>
<feature type="transmembrane region" description="Helical" evidence="1">
    <location>
        <begin position="18"/>
        <end position="42"/>
    </location>
</feature>
<reference evidence="2 3" key="1">
    <citation type="journal article" date="2024" name="Chem. Sci.">
        <title>Discovery of megapolipeptins by genome mining of a Burkholderiales bacteria collection.</title>
        <authorList>
            <person name="Paulo B.S."/>
            <person name="Recchia M.J.J."/>
            <person name="Lee S."/>
            <person name="Fergusson C.H."/>
            <person name="Romanowski S.B."/>
            <person name="Hernandez A."/>
            <person name="Krull N."/>
            <person name="Liu D.Y."/>
            <person name="Cavanagh H."/>
            <person name="Bos A."/>
            <person name="Gray C.A."/>
            <person name="Murphy B.T."/>
            <person name="Linington R.G."/>
            <person name="Eustaquio A.S."/>
        </authorList>
    </citation>
    <scope>NUCLEOTIDE SEQUENCE [LARGE SCALE GENOMIC DNA]</scope>
    <source>
        <strain evidence="2 3">RL21-008-BIB-B</strain>
    </source>
</reference>
<evidence type="ECO:0000313" key="3">
    <source>
        <dbReference type="Proteomes" id="UP001629214"/>
    </source>
</evidence>
<dbReference type="EMBL" id="JAQQFR010000005">
    <property type="protein sequence ID" value="MFL9878510.1"/>
    <property type="molecule type" value="Genomic_DNA"/>
</dbReference>
<dbReference type="RefSeq" id="WP_034378978.1">
    <property type="nucleotide sequence ID" value="NZ_JAQQFR010000005.1"/>
</dbReference>